<evidence type="ECO:0000313" key="5">
    <source>
        <dbReference type="EMBL" id="MDV6227779.1"/>
    </source>
</evidence>
<accession>A0ABU4ANG9</accession>
<dbReference type="PANTHER" id="PTHR33619:SF3">
    <property type="entry name" value="POLYSACCHARIDE EXPORT PROTEIN GFCE-RELATED"/>
    <property type="match status" value="1"/>
</dbReference>
<organism evidence="5 6">
    <name type="scientific">Nitratireductor aquimarinus</name>
    <dbReference type="NCBI Taxonomy" id="889300"/>
    <lineage>
        <taxon>Bacteria</taxon>
        <taxon>Pseudomonadati</taxon>
        <taxon>Pseudomonadota</taxon>
        <taxon>Alphaproteobacteria</taxon>
        <taxon>Hyphomicrobiales</taxon>
        <taxon>Phyllobacteriaceae</taxon>
        <taxon>Nitratireductor</taxon>
    </lineage>
</organism>
<evidence type="ECO:0000259" key="4">
    <source>
        <dbReference type="Pfam" id="PF25994"/>
    </source>
</evidence>
<name>A0ABU4ANG9_9HYPH</name>
<dbReference type="RefSeq" id="WP_317561926.1">
    <property type="nucleotide sequence ID" value="NZ_JAWLIP010000007.1"/>
</dbReference>
<dbReference type="InterPro" id="IPR003715">
    <property type="entry name" value="Poly_export_N"/>
</dbReference>
<evidence type="ECO:0000259" key="3">
    <source>
        <dbReference type="Pfam" id="PF10531"/>
    </source>
</evidence>
<dbReference type="InterPro" id="IPR058781">
    <property type="entry name" value="HH_AprE-like"/>
</dbReference>
<dbReference type="Gene3D" id="3.30.1950.10">
    <property type="entry name" value="wza like domain"/>
    <property type="match status" value="1"/>
</dbReference>
<sequence length="446" mass="49081">MKQRSIKCTVSTDHLSGRVIAALMLLLASLLILLPGTPARASEEFRLLPQTLVKIAVVEWVEAQGEYREWTALNGEYAISPSGRIALPLVGPVEAEGRTPQALAGEIAAALQKKTGLLAPPDTTVEVVRYPSVFVTGSVERPGEFEFKPGLSVLQALAMAGGRVRRTDQSGGYSELEQIRYAGEIGRIDLQLLQLSTRRARLEAELVENAEVDFETALQGRPLAGHAAQFVRDEQAIFEARRNAYQRQHNSLSELGTLFREEIKILGEKMVAQDRQIQIAEDELGNVAQLVKKGTVTKSRETGLERIVADLQASRLDLAVASMRAQQRLSETERDALSLEGVRRTEIGAELQKVNLEIDDLELRRGVTEQLLQATGASLLRRGERAVEQQPLRFSVLRGADEAMRVEASETTRLEPGDVLDVQLDLLRAATPRASLENGIMQAQSR</sequence>
<comment type="caution">
    <text evidence="5">The sequence shown here is derived from an EMBL/GenBank/DDBJ whole genome shotgun (WGS) entry which is preliminary data.</text>
</comment>
<dbReference type="Pfam" id="PF02563">
    <property type="entry name" value="Poly_export"/>
    <property type="match status" value="1"/>
</dbReference>
<dbReference type="InterPro" id="IPR049712">
    <property type="entry name" value="Poly_export"/>
</dbReference>
<dbReference type="Pfam" id="PF10531">
    <property type="entry name" value="SLBB"/>
    <property type="match status" value="1"/>
</dbReference>
<keyword evidence="1" id="KW-0732">Signal</keyword>
<protein>
    <submittedName>
        <fullName evidence="5">Polysaccharide biosynthesis/export family protein</fullName>
    </submittedName>
</protein>
<evidence type="ECO:0000313" key="6">
    <source>
        <dbReference type="Proteomes" id="UP001185659"/>
    </source>
</evidence>
<dbReference type="InterPro" id="IPR019554">
    <property type="entry name" value="Soluble_ligand-bd"/>
</dbReference>
<feature type="domain" description="Polysaccharide export protein N-terminal" evidence="2">
    <location>
        <begin position="41"/>
        <end position="127"/>
    </location>
</feature>
<keyword evidence="6" id="KW-1185">Reference proteome</keyword>
<proteinExistence type="predicted"/>
<feature type="domain" description="AprE-like long alpha-helical hairpin" evidence="4">
    <location>
        <begin position="186"/>
        <end position="365"/>
    </location>
</feature>
<dbReference type="Proteomes" id="UP001185659">
    <property type="component" value="Unassembled WGS sequence"/>
</dbReference>
<evidence type="ECO:0000256" key="1">
    <source>
        <dbReference type="ARBA" id="ARBA00022729"/>
    </source>
</evidence>
<reference evidence="5 6" key="1">
    <citation type="submission" date="2023-10" db="EMBL/GenBank/DDBJ databases">
        <authorList>
            <person name="Venkata Ramana C."/>
            <person name="Sasikala C."/>
            <person name="Dhurka M."/>
        </authorList>
    </citation>
    <scope>NUCLEOTIDE SEQUENCE [LARGE SCALE GENOMIC DNA]</scope>
    <source>
        <strain evidence="5 6">KCTC 32151</strain>
    </source>
</reference>
<gene>
    <name evidence="5" type="ORF">R2G56_15875</name>
</gene>
<dbReference type="PANTHER" id="PTHR33619">
    <property type="entry name" value="POLYSACCHARIDE EXPORT PROTEIN GFCE-RELATED"/>
    <property type="match status" value="1"/>
</dbReference>
<evidence type="ECO:0000259" key="2">
    <source>
        <dbReference type="Pfam" id="PF02563"/>
    </source>
</evidence>
<dbReference type="Pfam" id="PF25994">
    <property type="entry name" value="HH_AprE"/>
    <property type="match status" value="1"/>
</dbReference>
<feature type="domain" description="Soluble ligand binding" evidence="3">
    <location>
        <begin position="133"/>
        <end position="168"/>
    </location>
</feature>
<dbReference type="Gene3D" id="3.10.560.10">
    <property type="entry name" value="Outer membrane lipoprotein wza domain like"/>
    <property type="match status" value="1"/>
</dbReference>
<dbReference type="EMBL" id="JAWLIP010000007">
    <property type="protein sequence ID" value="MDV6227779.1"/>
    <property type="molecule type" value="Genomic_DNA"/>
</dbReference>